<dbReference type="InterPro" id="IPR036388">
    <property type="entry name" value="WH-like_DNA-bd_sf"/>
</dbReference>
<gene>
    <name evidence="3" type="ORF">GCM10022384_08370</name>
</gene>
<dbReference type="EMBL" id="BAABCQ010000010">
    <property type="protein sequence ID" value="GAA3957647.1"/>
    <property type="molecule type" value="Genomic_DNA"/>
</dbReference>
<evidence type="ECO:0000256" key="1">
    <source>
        <dbReference type="SAM" id="MobiDB-lite"/>
    </source>
</evidence>
<organism evidence="3 4">
    <name type="scientific">Streptomyces marokkonensis</name>
    <dbReference type="NCBI Taxonomy" id="324855"/>
    <lineage>
        <taxon>Bacteria</taxon>
        <taxon>Bacillati</taxon>
        <taxon>Actinomycetota</taxon>
        <taxon>Actinomycetes</taxon>
        <taxon>Kitasatosporales</taxon>
        <taxon>Streptomycetaceae</taxon>
        <taxon>Streptomyces</taxon>
    </lineage>
</organism>
<dbReference type="Gene3D" id="1.10.10.10">
    <property type="entry name" value="Winged helix-like DNA-binding domain superfamily/Winged helix DNA-binding domain"/>
    <property type="match status" value="1"/>
</dbReference>
<reference evidence="4" key="1">
    <citation type="journal article" date="2019" name="Int. J. Syst. Evol. Microbiol.">
        <title>The Global Catalogue of Microorganisms (GCM) 10K type strain sequencing project: providing services to taxonomists for standard genome sequencing and annotation.</title>
        <authorList>
            <consortium name="The Broad Institute Genomics Platform"/>
            <consortium name="The Broad Institute Genome Sequencing Center for Infectious Disease"/>
            <person name="Wu L."/>
            <person name="Ma J."/>
        </authorList>
    </citation>
    <scope>NUCLEOTIDE SEQUENCE [LARGE SCALE GENOMIC DNA]</scope>
    <source>
        <strain evidence="4">JCM 17027</strain>
    </source>
</reference>
<evidence type="ECO:0000259" key="2">
    <source>
        <dbReference type="PROSITE" id="PS50995"/>
    </source>
</evidence>
<keyword evidence="4" id="KW-1185">Reference proteome</keyword>
<dbReference type="RefSeq" id="WP_345589285.1">
    <property type="nucleotide sequence ID" value="NZ_BAABCQ010000010.1"/>
</dbReference>
<dbReference type="SUPFAM" id="SSF46785">
    <property type="entry name" value="Winged helix' DNA-binding domain"/>
    <property type="match status" value="1"/>
</dbReference>
<dbReference type="SMART" id="SM00347">
    <property type="entry name" value="HTH_MARR"/>
    <property type="match status" value="1"/>
</dbReference>
<feature type="domain" description="HTH marR-type" evidence="2">
    <location>
        <begin position="14"/>
        <end position="148"/>
    </location>
</feature>
<dbReference type="InterPro" id="IPR036390">
    <property type="entry name" value="WH_DNA-bd_sf"/>
</dbReference>
<dbReference type="PROSITE" id="PS50995">
    <property type="entry name" value="HTH_MARR_2"/>
    <property type="match status" value="1"/>
</dbReference>
<protein>
    <submittedName>
        <fullName evidence="3">MarR family transcriptional regulator</fullName>
    </submittedName>
</protein>
<dbReference type="Proteomes" id="UP001500034">
    <property type="component" value="Unassembled WGS sequence"/>
</dbReference>
<feature type="compositionally biased region" description="Pro residues" evidence="1">
    <location>
        <begin position="155"/>
        <end position="164"/>
    </location>
</feature>
<sequence>MPEREMPIGGLDDVDAVTGAVLAASRLLVAVSARSLAEVEERVTLPQFRMLMVLATRGATKLVALADHLQVAPSTAMRMVDRLIAAGLADRQTNPDNRRETLLRLTDEGRRTVENVSARRRTEVAAIVERLEPRQRAALVEALTAFSEAGGEPLAPAPDDPQPHPLGWAADVTAARDA</sequence>
<evidence type="ECO:0000313" key="3">
    <source>
        <dbReference type="EMBL" id="GAA3957647.1"/>
    </source>
</evidence>
<proteinExistence type="predicted"/>
<dbReference type="PANTHER" id="PTHR33164:SF94">
    <property type="entry name" value="TRANSCRIPTIONAL REGULATORY PROTEIN-RELATED"/>
    <property type="match status" value="1"/>
</dbReference>
<name>A0ABP7P1P6_9ACTN</name>
<feature type="region of interest" description="Disordered" evidence="1">
    <location>
        <begin position="150"/>
        <end position="178"/>
    </location>
</feature>
<dbReference type="InterPro" id="IPR039422">
    <property type="entry name" value="MarR/SlyA-like"/>
</dbReference>
<dbReference type="Pfam" id="PF01047">
    <property type="entry name" value="MarR"/>
    <property type="match status" value="1"/>
</dbReference>
<accession>A0ABP7P1P6</accession>
<evidence type="ECO:0000313" key="4">
    <source>
        <dbReference type="Proteomes" id="UP001500034"/>
    </source>
</evidence>
<dbReference type="InterPro" id="IPR000835">
    <property type="entry name" value="HTH_MarR-typ"/>
</dbReference>
<comment type="caution">
    <text evidence="3">The sequence shown here is derived from an EMBL/GenBank/DDBJ whole genome shotgun (WGS) entry which is preliminary data.</text>
</comment>
<dbReference type="PANTHER" id="PTHR33164">
    <property type="entry name" value="TRANSCRIPTIONAL REGULATOR, MARR FAMILY"/>
    <property type="match status" value="1"/>
</dbReference>